<name>A0A9D2GQX9_9BACT</name>
<feature type="transmembrane region" description="Helical" evidence="1">
    <location>
        <begin position="170"/>
        <end position="189"/>
    </location>
</feature>
<protein>
    <submittedName>
        <fullName evidence="2">Uncharacterized protein</fullName>
    </submittedName>
</protein>
<sequence length="206" mass="24013">MEKIIYGLSLKTTAARPMGYLRFSLFYLAFLIARIPLWFIILCAFLINNTIGITYTVFISFAVILCRIFIESEIAGGSNSFKYFFLLHLLRGVGAFLFYFIIFSIIIYIAAPHNDIIGKISMAAVILLLYMFMYSDNKNTYYNGYYVPFKISIVITFLWFYLAFIPDSLFMNIIIICMIYILEFYNLLYNKPLGILPNRQTIHKVI</sequence>
<accession>A0A9D2GQX9</accession>
<reference evidence="2" key="1">
    <citation type="journal article" date="2021" name="PeerJ">
        <title>Extensive microbial diversity within the chicken gut microbiome revealed by metagenomics and culture.</title>
        <authorList>
            <person name="Gilroy R."/>
            <person name="Ravi A."/>
            <person name="Getino M."/>
            <person name="Pursley I."/>
            <person name="Horton D.L."/>
            <person name="Alikhan N.F."/>
            <person name="Baker D."/>
            <person name="Gharbi K."/>
            <person name="Hall N."/>
            <person name="Watson M."/>
            <person name="Adriaenssens E.M."/>
            <person name="Foster-Nyarko E."/>
            <person name="Jarju S."/>
            <person name="Secka A."/>
            <person name="Antonio M."/>
            <person name="Oren A."/>
            <person name="Chaudhuri R.R."/>
            <person name="La Ragione R."/>
            <person name="Hildebrand F."/>
            <person name="Pallen M.J."/>
        </authorList>
    </citation>
    <scope>NUCLEOTIDE SEQUENCE</scope>
    <source>
        <strain evidence="2">ChiW4-1371</strain>
    </source>
</reference>
<keyword evidence="1" id="KW-1133">Transmembrane helix</keyword>
<feature type="transmembrane region" description="Helical" evidence="1">
    <location>
        <begin position="145"/>
        <end position="164"/>
    </location>
</feature>
<feature type="transmembrane region" description="Helical" evidence="1">
    <location>
        <begin position="25"/>
        <end position="47"/>
    </location>
</feature>
<feature type="transmembrane region" description="Helical" evidence="1">
    <location>
        <begin position="53"/>
        <end position="70"/>
    </location>
</feature>
<feature type="transmembrane region" description="Helical" evidence="1">
    <location>
        <begin position="82"/>
        <end position="110"/>
    </location>
</feature>
<dbReference type="Proteomes" id="UP000824176">
    <property type="component" value="Unassembled WGS sequence"/>
</dbReference>
<evidence type="ECO:0000313" key="3">
    <source>
        <dbReference type="Proteomes" id="UP000824176"/>
    </source>
</evidence>
<keyword evidence="1" id="KW-0812">Transmembrane</keyword>
<gene>
    <name evidence="2" type="ORF">H9804_00155</name>
</gene>
<dbReference type="EMBL" id="DXAQ01000004">
    <property type="protein sequence ID" value="HIZ88333.1"/>
    <property type="molecule type" value="Genomic_DNA"/>
</dbReference>
<feature type="transmembrane region" description="Helical" evidence="1">
    <location>
        <begin position="116"/>
        <end position="133"/>
    </location>
</feature>
<dbReference type="AlphaFoldDB" id="A0A9D2GQX9"/>
<evidence type="ECO:0000313" key="2">
    <source>
        <dbReference type="EMBL" id="HIZ88333.1"/>
    </source>
</evidence>
<evidence type="ECO:0000256" key="1">
    <source>
        <dbReference type="SAM" id="Phobius"/>
    </source>
</evidence>
<comment type="caution">
    <text evidence="2">The sequence shown here is derived from an EMBL/GenBank/DDBJ whole genome shotgun (WGS) entry which is preliminary data.</text>
</comment>
<proteinExistence type="predicted"/>
<keyword evidence="1" id="KW-0472">Membrane</keyword>
<reference evidence="2" key="2">
    <citation type="submission" date="2021-04" db="EMBL/GenBank/DDBJ databases">
        <authorList>
            <person name="Gilroy R."/>
        </authorList>
    </citation>
    <scope>NUCLEOTIDE SEQUENCE</scope>
    <source>
        <strain evidence="2">ChiW4-1371</strain>
    </source>
</reference>
<organism evidence="2 3">
    <name type="scientific">Candidatus Mucispirillum faecigallinarum</name>
    <dbReference type="NCBI Taxonomy" id="2838699"/>
    <lineage>
        <taxon>Bacteria</taxon>
        <taxon>Pseudomonadati</taxon>
        <taxon>Deferribacterota</taxon>
        <taxon>Deferribacteres</taxon>
        <taxon>Deferribacterales</taxon>
        <taxon>Mucispirillaceae</taxon>
        <taxon>Mucispirillum</taxon>
    </lineage>
</organism>